<organism evidence="1 2">
    <name type="scientific">Fusobacterium ulcerans</name>
    <dbReference type="NCBI Taxonomy" id="861"/>
    <lineage>
        <taxon>Bacteria</taxon>
        <taxon>Fusobacteriati</taxon>
        <taxon>Fusobacteriota</taxon>
        <taxon>Fusobacteriia</taxon>
        <taxon>Fusobacteriales</taxon>
        <taxon>Fusobacteriaceae</taxon>
        <taxon>Fusobacterium</taxon>
    </lineage>
</organism>
<dbReference type="Proteomes" id="UP000249008">
    <property type="component" value="Chromosome 1"/>
</dbReference>
<gene>
    <name evidence="1" type="ORF">NCTC12112_03015</name>
</gene>
<dbReference type="RefSeq" id="WP_005979787.1">
    <property type="nucleotide sequence ID" value="NZ_CABKNW010000004.1"/>
</dbReference>
<protein>
    <submittedName>
        <fullName evidence="1">Uncharacterized protein</fullName>
    </submittedName>
</protein>
<name>A0AAX2JEH5_9FUSO</name>
<reference evidence="1 2" key="1">
    <citation type="submission" date="2018-06" db="EMBL/GenBank/DDBJ databases">
        <authorList>
            <consortium name="Pathogen Informatics"/>
            <person name="Doyle S."/>
        </authorList>
    </citation>
    <scope>NUCLEOTIDE SEQUENCE [LARGE SCALE GENOMIC DNA]</scope>
    <source>
        <strain evidence="1 2">NCTC12112</strain>
    </source>
</reference>
<dbReference type="KEGG" id="ful:C4N20_05640"/>
<proteinExistence type="predicted"/>
<dbReference type="GeneID" id="78454281"/>
<dbReference type="EMBL" id="LS483487">
    <property type="protein sequence ID" value="SQJ15524.1"/>
    <property type="molecule type" value="Genomic_DNA"/>
</dbReference>
<evidence type="ECO:0000313" key="2">
    <source>
        <dbReference type="Proteomes" id="UP000249008"/>
    </source>
</evidence>
<evidence type="ECO:0000313" key="1">
    <source>
        <dbReference type="EMBL" id="SQJ15524.1"/>
    </source>
</evidence>
<accession>A0AAX2JEH5</accession>
<dbReference type="AlphaFoldDB" id="A0AAX2JEH5"/>
<sequence>MALDKGRLEEIATAIALMYDPEVYSKLKTEINKPMADVPAGHALNINWDNIVNSYKVIKDFLKETIYKEDMSMENVGSKLVQRGTSGGIKVGDVYCGNVITSTAATNNFVPQIAYKDNNGYIQFCNDKGKFQNWIEVQKLISWTKIWSGSQQGDITHNDISGYNEILFIWTGYNERVISLSTPIDAWLTYNQVTMVQRGGEDGDRDYDSYVTRISNTVTRIKQRRDKHTLRAIYVR</sequence>